<dbReference type="EMBL" id="JAOB01000032">
    <property type="protein sequence ID" value="EUA54766.1"/>
    <property type="molecule type" value="Genomic_DNA"/>
</dbReference>
<gene>
    <name evidence="1" type="ORF">I553_1627</name>
</gene>
<reference evidence="1" key="1">
    <citation type="submission" date="2014-01" db="EMBL/GenBank/DDBJ databases">
        <authorList>
            <person name="Brown-Elliot B."/>
            <person name="Wallace R."/>
            <person name="Lenaerts A."/>
            <person name="Ordway D."/>
            <person name="DeGroote M.A."/>
            <person name="Parker T."/>
            <person name="Sizemore C."/>
            <person name="Tallon L.J."/>
            <person name="Sadzewicz L.K."/>
            <person name="Sengamalay N."/>
            <person name="Fraser C.M."/>
            <person name="Hine E."/>
            <person name="Shefchek K.A."/>
            <person name="Das S.P."/>
            <person name="Tettelin H."/>
        </authorList>
    </citation>
    <scope>NUCLEOTIDE SEQUENCE [LARGE SCALE GENOMIC DNA]</scope>
    <source>
        <strain evidence="1">4042</strain>
    </source>
</reference>
<accession>X8CG43</accession>
<name>X8CG43_MYCXE</name>
<protein>
    <submittedName>
        <fullName evidence="1">Rieske domain protein</fullName>
    </submittedName>
</protein>
<proteinExistence type="predicted"/>
<dbReference type="PATRIC" id="fig|1299334.3.peg.3428"/>
<dbReference type="AlphaFoldDB" id="X8CG43"/>
<comment type="caution">
    <text evidence="1">The sequence shown here is derived from an EMBL/GenBank/DDBJ whole genome shotgun (WGS) entry which is preliminary data.</text>
</comment>
<organism evidence="1">
    <name type="scientific">Mycobacterium xenopi 4042</name>
    <dbReference type="NCBI Taxonomy" id="1299334"/>
    <lineage>
        <taxon>Bacteria</taxon>
        <taxon>Bacillati</taxon>
        <taxon>Actinomycetota</taxon>
        <taxon>Actinomycetes</taxon>
        <taxon>Mycobacteriales</taxon>
        <taxon>Mycobacteriaceae</taxon>
        <taxon>Mycobacterium</taxon>
    </lineage>
</organism>
<evidence type="ECO:0000313" key="1">
    <source>
        <dbReference type="EMBL" id="EUA54766.1"/>
    </source>
</evidence>
<sequence>MPKFGTWVLSFIGRQEWLDRPSYRFEHMLSFVYNALGGPATGSPTR</sequence>